<protein>
    <submittedName>
        <fullName evidence="11">Mechanosensitive ion channel family protein</fullName>
    </submittedName>
</protein>
<dbReference type="InterPro" id="IPR010920">
    <property type="entry name" value="LSM_dom_sf"/>
</dbReference>
<dbReference type="Pfam" id="PF00924">
    <property type="entry name" value="MS_channel_2nd"/>
    <property type="match status" value="1"/>
</dbReference>
<keyword evidence="4 7" id="KW-0812">Transmembrane</keyword>
<organism evidence="11 12">
    <name type="scientific">Paenibacillus chibensis</name>
    <dbReference type="NCBI Taxonomy" id="59846"/>
    <lineage>
        <taxon>Bacteria</taxon>
        <taxon>Bacillati</taxon>
        <taxon>Bacillota</taxon>
        <taxon>Bacilli</taxon>
        <taxon>Bacillales</taxon>
        <taxon>Paenibacillaceae</taxon>
        <taxon>Paenibacillus</taxon>
    </lineage>
</organism>
<dbReference type="Gene3D" id="1.10.287.1260">
    <property type="match status" value="1"/>
</dbReference>
<dbReference type="Proteomes" id="UP001343257">
    <property type="component" value="Unassembled WGS sequence"/>
</dbReference>
<dbReference type="InterPro" id="IPR011014">
    <property type="entry name" value="MscS_channel_TM-2"/>
</dbReference>
<comment type="caution">
    <text evidence="11">The sequence shown here is derived from an EMBL/GenBank/DDBJ whole genome shotgun (WGS) entry which is preliminary data.</text>
</comment>
<name>A0ABU6Q011_9BACL</name>
<evidence type="ECO:0000256" key="6">
    <source>
        <dbReference type="ARBA" id="ARBA00023136"/>
    </source>
</evidence>
<evidence type="ECO:0000256" key="7">
    <source>
        <dbReference type="SAM" id="Phobius"/>
    </source>
</evidence>
<evidence type="ECO:0000259" key="9">
    <source>
        <dbReference type="Pfam" id="PF21082"/>
    </source>
</evidence>
<dbReference type="EMBL" id="JARTLD010000066">
    <property type="protein sequence ID" value="MED5020422.1"/>
    <property type="molecule type" value="Genomic_DNA"/>
</dbReference>
<feature type="transmembrane region" description="Helical" evidence="7">
    <location>
        <begin position="160"/>
        <end position="180"/>
    </location>
</feature>
<dbReference type="InterPro" id="IPR011066">
    <property type="entry name" value="MscS_channel_C_sf"/>
</dbReference>
<dbReference type="Gene3D" id="2.30.30.60">
    <property type="match status" value="1"/>
</dbReference>
<evidence type="ECO:0000256" key="2">
    <source>
        <dbReference type="ARBA" id="ARBA00008017"/>
    </source>
</evidence>
<dbReference type="InterPro" id="IPR045042">
    <property type="entry name" value="YnaI-like"/>
</dbReference>
<evidence type="ECO:0000256" key="4">
    <source>
        <dbReference type="ARBA" id="ARBA00022692"/>
    </source>
</evidence>
<dbReference type="SUPFAM" id="SSF50182">
    <property type="entry name" value="Sm-like ribonucleoproteins"/>
    <property type="match status" value="1"/>
</dbReference>
<keyword evidence="6 7" id="KW-0472">Membrane</keyword>
<evidence type="ECO:0000259" key="8">
    <source>
        <dbReference type="Pfam" id="PF00924"/>
    </source>
</evidence>
<evidence type="ECO:0000256" key="3">
    <source>
        <dbReference type="ARBA" id="ARBA00022475"/>
    </source>
</evidence>
<accession>A0ABU6Q011</accession>
<dbReference type="PANTHER" id="PTHR43634:SF2">
    <property type="entry name" value="LOW CONDUCTANCE MECHANOSENSITIVE CHANNEL YNAI"/>
    <property type="match status" value="1"/>
</dbReference>
<comment type="subcellular location">
    <subcellularLocation>
        <location evidence="1">Cell membrane</location>
        <topology evidence="1">Multi-pass membrane protein</topology>
    </subcellularLocation>
</comment>
<feature type="transmembrane region" description="Helical" evidence="7">
    <location>
        <begin position="65"/>
        <end position="82"/>
    </location>
</feature>
<sequence>MNVWEWAGDLYRQIRWMDVLIAFGIMAVFFIVNRLLVTYVFSMINKKFKAEENALMWRHAFEKPLRLFIMLLGVYWGLKYLLPGGWSTAIMLDRWFRSAVIILTGWGLLVLSNQSSFLLEEISKKIRLDDSSMLIPFLSKVLRFVVFVLIITLVASEWGFSMSGVIAGMGLGSLAIALAAKDTLGNIIGGIVIILEKPFSKGDWILTPSVEGFVEDITFRSTKIRTFADAFVTVPNATLSGQPITNWSRMGKRRIQFTLNVALDSDRERLDAVTTRLERMLREDERIDPATIMVKFTEFQESSLGIMFYFFTKTTVWAEYLTIREDINLTVLEVLEEEGVRLAYPSQRVFLEELGAESGPAREFQSISTAGH</sequence>
<dbReference type="SUPFAM" id="SSF82861">
    <property type="entry name" value="Mechanosensitive channel protein MscS (YggB), transmembrane region"/>
    <property type="match status" value="1"/>
</dbReference>
<comment type="similarity">
    <text evidence="2">Belongs to the MscS (TC 1.A.23) family.</text>
</comment>
<dbReference type="InterPro" id="IPR049142">
    <property type="entry name" value="MS_channel_1st"/>
</dbReference>
<feature type="transmembrane region" description="Helical" evidence="7">
    <location>
        <begin position="20"/>
        <end position="44"/>
    </location>
</feature>
<feature type="domain" description="Mechanosensitive ion channel MscS C-terminal" evidence="9">
    <location>
        <begin position="256"/>
        <end position="341"/>
    </location>
</feature>
<evidence type="ECO:0000313" key="12">
    <source>
        <dbReference type="Proteomes" id="UP001343257"/>
    </source>
</evidence>
<dbReference type="InterPro" id="IPR006685">
    <property type="entry name" value="MscS_channel_2nd"/>
</dbReference>
<reference evidence="11 12" key="1">
    <citation type="submission" date="2023-03" db="EMBL/GenBank/DDBJ databases">
        <title>Bacillus Genome Sequencing.</title>
        <authorList>
            <person name="Dunlap C."/>
        </authorList>
    </citation>
    <scope>NUCLEOTIDE SEQUENCE [LARGE SCALE GENOMIC DNA]</scope>
    <source>
        <strain evidence="11 12">NRS-52</strain>
    </source>
</reference>
<gene>
    <name evidence="11" type="ORF">P9847_24440</name>
</gene>
<feature type="transmembrane region" description="Helical" evidence="7">
    <location>
        <begin position="94"/>
        <end position="112"/>
    </location>
</feature>
<feature type="domain" description="Mechanosensitive ion channel MscS" evidence="8">
    <location>
        <begin position="182"/>
        <end position="249"/>
    </location>
</feature>
<dbReference type="RefSeq" id="WP_328281805.1">
    <property type="nucleotide sequence ID" value="NZ_JARTLD010000066.1"/>
</dbReference>
<dbReference type="SUPFAM" id="SSF82689">
    <property type="entry name" value="Mechanosensitive channel protein MscS (YggB), C-terminal domain"/>
    <property type="match status" value="1"/>
</dbReference>
<dbReference type="InterPro" id="IPR023408">
    <property type="entry name" value="MscS_beta-dom_sf"/>
</dbReference>
<dbReference type="InterPro" id="IPR049278">
    <property type="entry name" value="MS_channel_C"/>
</dbReference>
<dbReference type="Gene3D" id="3.30.70.100">
    <property type="match status" value="1"/>
</dbReference>
<dbReference type="PANTHER" id="PTHR43634">
    <property type="entry name" value="OW CONDUCTANCE MECHANOSENSITIVE CHANNEL"/>
    <property type="match status" value="1"/>
</dbReference>
<dbReference type="Pfam" id="PF21082">
    <property type="entry name" value="MS_channel_3rd"/>
    <property type="match status" value="1"/>
</dbReference>
<feature type="domain" description="Mechanosensitive ion channel transmembrane helices 2/3" evidence="10">
    <location>
        <begin position="140"/>
        <end position="181"/>
    </location>
</feature>
<evidence type="ECO:0000313" key="11">
    <source>
        <dbReference type="EMBL" id="MED5020422.1"/>
    </source>
</evidence>
<keyword evidence="3" id="KW-1003">Cell membrane</keyword>
<proteinExistence type="inferred from homology"/>
<dbReference type="Pfam" id="PF21088">
    <property type="entry name" value="MS_channel_1st"/>
    <property type="match status" value="1"/>
</dbReference>
<evidence type="ECO:0000256" key="5">
    <source>
        <dbReference type="ARBA" id="ARBA00022989"/>
    </source>
</evidence>
<evidence type="ECO:0000256" key="1">
    <source>
        <dbReference type="ARBA" id="ARBA00004651"/>
    </source>
</evidence>
<keyword evidence="5 7" id="KW-1133">Transmembrane helix</keyword>
<evidence type="ECO:0000259" key="10">
    <source>
        <dbReference type="Pfam" id="PF21088"/>
    </source>
</evidence>
<keyword evidence="12" id="KW-1185">Reference proteome</keyword>
<feature type="transmembrane region" description="Helical" evidence="7">
    <location>
        <begin position="133"/>
        <end position="154"/>
    </location>
</feature>